<name>A0AAD1RGQ9_PELCU</name>
<sequence>MDKNDVIYMNTSLPEDSAYETQDPELSDMDLHLDPSYVLPICASKTDTTTVTVEVHEPKLVEERYIVEGFSDEQDVAVEQTSTPLLHDINARSRAPWCDSSMHSVHNALTDGLLFADDPADDIEIVL</sequence>
<dbReference type="GO" id="GO:0016301">
    <property type="term" value="F:kinase activity"/>
    <property type="evidence" value="ECO:0007669"/>
    <property type="project" value="UniProtKB-KW"/>
</dbReference>
<gene>
    <name evidence="2" type="ORF">PECUL_23A011455</name>
    <name evidence="1" type="ORF">PECUL_23A050624</name>
</gene>
<keyword evidence="1" id="KW-0808">Transferase</keyword>
<evidence type="ECO:0000313" key="3">
    <source>
        <dbReference type="Proteomes" id="UP001295444"/>
    </source>
</evidence>
<keyword evidence="3" id="KW-1185">Reference proteome</keyword>
<keyword evidence="1" id="KW-0418">Kinase</keyword>
<dbReference type="Proteomes" id="UP001295444">
    <property type="component" value="Chromosome 02"/>
</dbReference>
<organism evidence="1 3">
    <name type="scientific">Pelobates cultripes</name>
    <name type="common">Western spadefoot toad</name>
    <dbReference type="NCBI Taxonomy" id="61616"/>
    <lineage>
        <taxon>Eukaryota</taxon>
        <taxon>Metazoa</taxon>
        <taxon>Chordata</taxon>
        <taxon>Craniata</taxon>
        <taxon>Vertebrata</taxon>
        <taxon>Euteleostomi</taxon>
        <taxon>Amphibia</taxon>
        <taxon>Batrachia</taxon>
        <taxon>Anura</taxon>
        <taxon>Pelobatoidea</taxon>
        <taxon>Pelobatidae</taxon>
        <taxon>Pelobates</taxon>
    </lineage>
</organism>
<dbReference type="EMBL" id="OW240913">
    <property type="protein sequence ID" value="CAH2253118.1"/>
    <property type="molecule type" value="Genomic_DNA"/>
</dbReference>
<dbReference type="AlphaFoldDB" id="A0AAD1RGQ9"/>
<proteinExistence type="predicted"/>
<protein>
    <submittedName>
        <fullName evidence="1">Tyrosine- kinase Mer isoform X1</fullName>
    </submittedName>
</protein>
<evidence type="ECO:0000313" key="1">
    <source>
        <dbReference type="EMBL" id="CAH2253117.1"/>
    </source>
</evidence>
<evidence type="ECO:0000313" key="2">
    <source>
        <dbReference type="EMBL" id="CAH2253118.1"/>
    </source>
</evidence>
<accession>A0AAD1RGQ9</accession>
<reference evidence="1" key="1">
    <citation type="submission" date="2022-03" db="EMBL/GenBank/DDBJ databases">
        <authorList>
            <person name="Alioto T."/>
            <person name="Alioto T."/>
            <person name="Gomez Garrido J."/>
        </authorList>
    </citation>
    <scope>NUCLEOTIDE SEQUENCE</scope>
</reference>
<dbReference type="EMBL" id="OW240913">
    <property type="protein sequence ID" value="CAH2253117.1"/>
    <property type="molecule type" value="Genomic_DNA"/>
</dbReference>